<dbReference type="Pfam" id="PF12810">
    <property type="entry name" value="ALK_LTK_GRD"/>
    <property type="match status" value="1"/>
</dbReference>
<dbReference type="GO" id="GO:0043235">
    <property type="term" value="C:receptor complex"/>
    <property type="evidence" value="ECO:0007669"/>
    <property type="project" value="TreeGrafter"/>
</dbReference>
<evidence type="ECO:0000256" key="19">
    <source>
        <dbReference type="SAM" id="MobiDB-lite"/>
    </source>
</evidence>
<evidence type="ECO:0000256" key="16">
    <source>
        <dbReference type="PROSITE-ProRule" id="PRU00124"/>
    </source>
</evidence>
<feature type="domain" description="Protein kinase" evidence="22">
    <location>
        <begin position="1273"/>
        <end position="1549"/>
    </location>
</feature>
<sequence>MVMVVVVIALFPLLLNPPAVAAQRPLGNSTYGAPLNSTGVINVHPVLTTSTTSTEQPPRTASPAYVPGLHDDDSFDEYDSSDVEDHDQLEELDHEHDGELQQHHHHLYNQHHHHPHSYPGAGVGAGAVVAHGELPNSGAARSGGNEAGSIGSRQASNRLINPYFPTPASPPGSSKTTDTQGNAPRGWFDPALPPHQGGAGKTQFDQQPNRGRFAAPAHLGVPGDPLYPALAQGVAKTTEPQSQGGFSVVRQRGRKKSALNQLAAELHKKKTQTNMNGLDSGSEPISFGSTHQSTGRKQAVGGGGGGLGGSGRQTSLGAKPPSRGNSNGIVKQAPGTIGPVSSIFNNDDPLGALRRINKDAKIRYQSTLPEQHSDVTEILGMWCNFETECAWTWDENDPNGFQVVTGANLTESNHTGLMPGPTSDTLFSSAGHFLHLRLTPDSQPHILTSPVFGATRENCYLSVLTHQSAMHYGSIRIVIETTGNGQESSWVPAEIMGNDLRKWQLNDFRIDRISKDFRVLFEVVPNKLGGQPRGHVSIDNLKMVNCFPDSVSASNCSYSQVQCTANRAPVCIKTPKICDITVDCDEGEDETLNCDKIPFGGRCDFESGWCGWQNYGNVILSWARHSGPTPTEKTGPDMDHTHDNENVTGYYMFVNMNQHANDSEKKSLVGLASNAIMNSVVFNPPPMVHTNASSPYRNSCVVRFYVHQYGMNAGSINLSSVEIREKENFTTTLWWSSKNLGEDWVRIEVVLPNITTKYYLQFEARMGMRIFSDVAIDDFSLSPECFGLNIPAEHLQGYNYWDPRIGGVKQPHKDFVGKSYLELNTCGAKGQQGPTPSDCLGSYNNTEAFSAVHVIDSHPFKGIQAWKVPNEGYYTIIAKGAGGGLGSGGVGSSRGAMVLSVLELHKDEEIYILVGQSGEHACIKSMGYRDESCELRNKQLNVDTTWMHSKTQQVKNTIIEEGAGGGGGGTYVFLLNSANTAVPLLVAGGGGGLGVGRYLDEDVQHGKKYLSHKKDVSGSAHGDQTRRAGPGGGWRAQADMGLDPRYGASLLEGGRGGIPCYTPRGSHGQGGFGGGGGGCDTGGGGGGYSGGDTMINSTNGEGGSSFLASKRNVPELSMEYSGANSGHGAVLIIPAIQGCGCDYRCVALDEYRATVGCICPDGWALKPDNYTACELPTETVEMQYLIAFFVAIVVVLCLALGSLIFILYNRYQRKRQAALRHKMLLEQDLQLSRLRSTADDSALTNFNPNYGCDGILNGNVDVKSLPQVARESLRLVKALGQGAFGEVYQGLYRHRDGDAVEMPVAVKTLPEMSTGQAESDFLMEAAIMAKFNHPNIVHLIGVCFDRHPRFIVLELLAGGDLKNFLREGRNKPERPSPLTMKDLIFCALDVAKGCRYMESKRFIHRDIAARNCLLSSKGPGRVVKIADFGMARDIYRSDYYRKGGKAMLPIKWMPPEAFLDGIFTSKTDVWSFGVLLWEVFSLGLMPYTGLPNRDVMQLVTGGGRLDAPQGCPMAVYRIMADCWNPTPEERPTFSNLLERLTTCTQDPEVMNAPLPSFFRPPSNERDTTIMRPPGNDDFCLQVPNSSDYLIPLPGPRSVAERLLSEATGVTIPDSLLTCTPPKNASPRMLNGTIVSGNHGVAVPPPLHQQQPQMMQSVNGDGTCWETSFIRQHPGGQVCSVASVALPPPPPGMDSVGPCPGSQGPGVCDSIPTAISQIPPVMSEVADKLISLDTPQQTPTAIQPPISFGNPIVEPSLPNGLPPPAPLPGTTNGLSNGNGGHNGHGPSVVESPIETAKLLSSIPPPITLDPAALSMQQNHVGGTSYANIRMMNSTNGNGVGVGSNGSSSSSSSSTNTNGHSNHNHNNNNNNNHVDHGVLMEKLGYSNGPTSNGSNGSNGSGGGINSTNHNSNGHHVHHTGGTVGNVANGIDKSATIGGQDPSRTAAPFTIQTFSERYISPENHSEISC</sequence>
<evidence type="ECO:0000256" key="3">
    <source>
        <dbReference type="ARBA" id="ARBA00022679"/>
    </source>
</evidence>
<dbReference type="PROSITE" id="PS00239">
    <property type="entry name" value="RECEPTOR_TYR_KIN_II"/>
    <property type="match status" value="1"/>
</dbReference>
<dbReference type="EnsemblMetazoa" id="ADAC003676-RA">
    <property type="protein sequence ID" value="ADAC003676-PA"/>
    <property type="gene ID" value="ADAC003676"/>
</dbReference>
<dbReference type="HOGENOM" id="CLU_001878_0_0_1"/>
<dbReference type="InterPro" id="IPR017441">
    <property type="entry name" value="Protein_kinase_ATP_BS"/>
</dbReference>
<evidence type="ECO:0000256" key="20">
    <source>
        <dbReference type="SAM" id="Phobius"/>
    </source>
</evidence>
<evidence type="ECO:0000313" key="25">
    <source>
        <dbReference type="EnsemblMetazoa" id="ADAC003676-PA"/>
    </source>
</evidence>
<keyword evidence="2" id="KW-1003">Cell membrane</keyword>
<dbReference type="PROSITE" id="PS50011">
    <property type="entry name" value="PROTEIN_KINASE_DOM"/>
    <property type="match status" value="1"/>
</dbReference>
<dbReference type="Gene3D" id="3.30.200.20">
    <property type="entry name" value="Phosphorylase Kinase, domain 1"/>
    <property type="match status" value="1"/>
</dbReference>
<keyword evidence="9 20" id="KW-1133">Transmembrane helix</keyword>
<feature type="region of interest" description="Disordered" evidence="19">
    <location>
        <begin position="133"/>
        <end position="152"/>
    </location>
</feature>
<feature type="region of interest" description="Disordered" evidence="19">
    <location>
        <begin position="1745"/>
        <end position="1788"/>
    </location>
</feature>
<feature type="compositionally biased region" description="Acidic residues" evidence="19">
    <location>
        <begin position="73"/>
        <end position="83"/>
    </location>
</feature>
<dbReference type="PROSITE" id="PS50060">
    <property type="entry name" value="MAM_2"/>
    <property type="match status" value="2"/>
</dbReference>
<evidence type="ECO:0000256" key="5">
    <source>
        <dbReference type="ARBA" id="ARBA00022729"/>
    </source>
</evidence>
<dbReference type="EC" id="2.7.10.1" evidence="18"/>
<dbReference type="Gene3D" id="2.60.120.200">
    <property type="match status" value="2"/>
</dbReference>
<keyword evidence="8 17" id="KW-0067">ATP-binding</keyword>
<dbReference type="InterPro" id="IPR013320">
    <property type="entry name" value="ConA-like_dom_sf"/>
</dbReference>
<evidence type="ECO:0000256" key="14">
    <source>
        <dbReference type="ARBA" id="ARBA00023180"/>
    </source>
</evidence>
<dbReference type="Gene3D" id="1.10.510.10">
    <property type="entry name" value="Transferase(Phosphotransferase) domain 1"/>
    <property type="match status" value="1"/>
</dbReference>
<feature type="region of interest" description="Disordered" evidence="19">
    <location>
        <begin position="159"/>
        <end position="204"/>
    </location>
</feature>
<evidence type="ECO:0000256" key="9">
    <source>
        <dbReference type="ARBA" id="ARBA00022989"/>
    </source>
</evidence>
<evidence type="ECO:0000259" key="22">
    <source>
        <dbReference type="PROSITE" id="PS50011"/>
    </source>
</evidence>
<reference evidence="25" key="4">
    <citation type="submission" date="2015-06" db="UniProtKB">
        <authorList>
            <consortium name="EnsemblMetazoa"/>
        </authorList>
    </citation>
    <scope>IDENTIFICATION</scope>
</reference>
<reference evidence="24 26" key="1">
    <citation type="journal article" date="2010" name="BMC Genomics">
        <title>Combination of measures distinguishes pre-miRNAs from other stem-loops in the genome of the newly sequenced Anopheles darlingi.</title>
        <authorList>
            <person name="Mendes N.D."/>
            <person name="Freitas A.T."/>
            <person name="Vasconcelos A.T."/>
            <person name="Sagot M.F."/>
        </authorList>
    </citation>
    <scope>NUCLEOTIDE SEQUENCE</scope>
</reference>
<feature type="region of interest" description="Disordered" evidence="19">
    <location>
        <begin position="1830"/>
        <end position="1943"/>
    </location>
</feature>
<feature type="transmembrane region" description="Helical" evidence="20">
    <location>
        <begin position="1184"/>
        <end position="1208"/>
    </location>
</feature>
<feature type="compositionally biased region" description="Polar residues" evidence="19">
    <location>
        <begin position="171"/>
        <end position="182"/>
    </location>
</feature>
<evidence type="ECO:0000256" key="13">
    <source>
        <dbReference type="ARBA" id="ARBA00023170"/>
    </source>
</evidence>
<comment type="catalytic activity">
    <reaction evidence="15 18">
        <text>L-tyrosyl-[protein] + ATP = O-phospho-L-tyrosyl-[protein] + ADP + H(+)</text>
        <dbReference type="Rhea" id="RHEA:10596"/>
        <dbReference type="Rhea" id="RHEA-COMP:10136"/>
        <dbReference type="Rhea" id="RHEA-COMP:20101"/>
        <dbReference type="ChEBI" id="CHEBI:15378"/>
        <dbReference type="ChEBI" id="CHEBI:30616"/>
        <dbReference type="ChEBI" id="CHEBI:46858"/>
        <dbReference type="ChEBI" id="CHEBI:61978"/>
        <dbReference type="ChEBI" id="CHEBI:456216"/>
        <dbReference type="EC" id="2.7.10.1"/>
    </reaction>
</comment>
<feature type="compositionally biased region" description="Polar residues" evidence="19">
    <location>
        <begin position="49"/>
        <end position="59"/>
    </location>
</feature>
<dbReference type="InterPro" id="IPR050122">
    <property type="entry name" value="RTK"/>
</dbReference>
<dbReference type="InterPro" id="IPR020635">
    <property type="entry name" value="Tyr_kinase_cat_dom"/>
</dbReference>
<dbReference type="eggNOG" id="KOG1095">
    <property type="taxonomic scope" value="Eukaryota"/>
</dbReference>
<feature type="region of interest" description="Disordered" evidence="19">
    <location>
        <begin position="49"/>
        <end position="83"/>
    </location>
</feature>
<dbReference type="PROSITE" id="PS50068">
    <property type="entry name" value="LDLRA_2"/>
    <property type="match status" value="1"/>
</dbReference>
<evidence type="ECO:0000256" key="7">
    <source>
        <dbReference type="ARBA" id="ARBA00022777"/>
    </source>
</evidence>
<keyword evidence="10 20" id="KW-0472">Membrane</keyword>
<dbReference type="SMART" id="SM00137">
    <property type="entry name" value="MAM"/>
    <property type="match status" value="1"/>
</dbReference>
<dbReference type="FunFam" id="2.60.120.200:FF:000193">
    <property type="entry name" value="Tyrosine-protein kinase receptor"/>
    <property type="match status" value="1"/>
</dbReference>
<feature type="domain" description="MAM" evidence="23">
    <location>
        <begin position="601"/>
        <end position="787"/>
    </location>
</feature>
<dbReference type="SMART" id="SM00219">
    <property type="entry name" value="TyrKc"/>
    <property type="match status" value="1"/>
</dbReference>
<evidence type="ECO:0000256" key="2">
    <source>
        <dbReference type="ARBA" id="ARBA00022475"/>
    </source>
</evidence>
<dbReference type="Pfam" id="PF07714">
    <property type="entry name" value="PK_Tyr_Ser-Thr"/>
    <property type="match status" value="1"/>
</dbReference>
<evidence type="ECO:0000256" key="11">
    <source>
        <dbReference type="ARBA" id="ARBA00023137"/>
    </source>
</evidence>
<keyword evidence="12" id="KW-1015">Disulfide bond</keyword>
<keyword evidence="26" id="KW-1185">Reference proteome</keyword>
<evidence type="ECO:0000256" key="18">
    <source>
        <dbReference type="RuleBase" id="RU000312"/>
    </source>
</evidence>
<dbReference type="CDD" id="cd06263">
    <property type="entry name" value="MAM"/>
    <property type="match status" value="2"/>
</dbReference>
<keyword evidence="6 17" id="KW-0547">Nucleotide-binding</keyword>
<feature type="compositionally biased region" description="Low complexity" evidence="19">
    <location>
        <begin position="1884"/>
        <end position="1893"/>
    </location>
</feature>
<feature type="domain" description="MAM" evidence="23">
    <location>
        <begin position="381"/>
        <end position="548"/>
    </location>
</feature>
<evidence type="ECO:0000256" key="10">
    <source>
        <dbReference type="ARBA" id="ARBA00023136"/>
    </source>
</evidence>
<feature type="binding site" evidence="17">
    <location>
        <position position="1307"/>
    </location>
    <ligand>
        <name>ATP</name>
        <dbReference type="ChEBI" id="CHEBI:30616"/>
    </ligand>
</feature>
<keyword evidence="13 18" id="KW-0675">Receptor</keyword>
<dbReference type="SUPFAM" id="SSF49899">
    <property type="entry name" value="Concanavalin A-like lectins/glucanases"/>
    <property type="match status" value="2"/>
</dbReference>
<dbReference type="Proteomes" id="UP000000673">
    <property type="component" value="Unassembled WGS sequence"/>
</dbReference>
<dbReference type="GO" id="GO:0005524">
    <property type="term" value="F:ATP binding"/>
    <property type="evidence" value="ECO:0007669"/>
    <property type="project" value="UniProtKB-UniRule"/>
</dbReference>
<dbReference type="VEuPathDB" id="VectorBase:ADAC003676"/>
<dbReference type="SUPFAM" id="SSF56112">
    <property type="entry name" value="Protein kinase-like (PK-like)"/>
    <property type="match status" value="1"/>
</dbReference>
<dbReference type="EMBL" id="ADMH02000957">
    <property type="protein sequence ID" value="ETN64574.1"/>
    <property type="molecule type" value="Genomic_DNA"/>
</dbReference>
<reference evidence="24" key="2">
    <citation type="submission" date="2010-05" db="EMBL/GenBank/DDBJ databases">
        <authorList>
            <person name="Almeida L.G."/>
            <person name="Nicolas M.F."/>
            <person name="Souza R.C."/>
            <person name="Vasconcelos A.T.R."/>
        </authorList>
    </citation>
    <scope>NUCLEOTIDE SEQUENCE</scope>
</reference>
<dbReference type="InterPro" id="IPR001245">
    <property type="entry name" value="Ser-Thr/Tyr_kinase_cat_dom"/>
</dbReference>
<dbReference type="GO" id="GO:0004714">
    <property type="term" value="F:transmembrane receptor protein tyrosine kinase activity"/>
    <property type="evidence" value="ECO:0007669"/>
    <property type="project" value="UniProtKB-EC"/>
</dbReference>
<dbReference type="CDD" id="cd00112">
    <property type="entry name" value="LDLa"/>
    <property type="match status" value="1"/>
</dbReference>
<evidence type="ECO:0000313" key="26">
    <source>
        <dbReference type="Proteomes" id="UP000000673"/>
    </source>
</evidence>
<dbReference type="GO" id="GO:0045664">
    <property type="term" value="P:regulation of neuron differentiation"/>
    <property type="evidence" value="ECO:0007669"/>
    <property type="project" value="TreeGrafter"/>
</dbReference>
<feature type="compositionally biased region" description="Polar residues" evidence="19">
    <location>
        <begin position="287"/>
        <end position="296"/>
    </location>
</feature>
<evidence type="ECO:0000256" key="15">
    <source>
        <dbReference type="ARBA" id="ARBA00051243"/>
    </source>
</evidence>
<dbReference type="PANTHER" id="PTHR24416:SF604">
    <property type="entry name" value="RECEPTOR PROTEIN-TYROSINE KINASE"/>
    <property type="match status" value="1"/>
</dbReference>
<comment type="subcellular location">
    <subcellularLocation>
        <location evidence="1">Cell membrane</location>
        <topology evidence="1">Single-pass type I membrane protein</topology>
    </subcellularLocation>
</comment>
<dbReference type="InterPro" id="IPR055163">
    <property type="entry name" value="ALK/LTK-like_GRD"/>
</dbReference>
<comment type="caution">
    <text evidence="16">Lacks conserved residue(s) required for the propagation of feature annotation.</text>
</comment>
<reference evidence="24" key="3">
    <citation type="journal article" date="2013" name="Nucleic Acids Res.">
        <title>The genome of Anopheles darlingi, the main neotropical malaria vector.</title>
        <authorList>
            <person name="Marinotti O."/>
            <person name="Cerqueira G.C."/>
            <person name="de Almeida L.G."/>
            <person name="Ferro M.I."/>
            <person name="Loreto E.L."/>
            <person name="Zaha A."/>
            <person name="Teixeira S.M."/>
            <person name="Wespiser A.R."/>
            <person name="Almeida E Silva A."/>
            <person name="Schlindwein A.D."/>
            <person name="Pacheco A.C."/>
            <person name="Silva A.L."/>
            <person name="Graveley B.R."/>
            <person name="Walenz B.P."/>
            <person name="Lima Bde A."/>
            <person name="Ribeiro C.A."/>
            <person name="Nunes-Silva C.G."/>
            <person name="de Carvalho C.R."/>
            <person name="Soares C.M."/>
            <person name="de Menezes C.B."/>
            <person name="Matiolli C."/>
            <person name="Caffrey D."/>
            <person name="Araujo D.A."/>
            <person name="de Oliveira D.M."/>
            <person name="Golenbock D."/>
            <person name="Grisard E.C."/>
            <person name="Fantinatti-Garboggini F."/>
            <person name="de Carvalho F.M."/>
            <person name="Barcellos F.G."/>
            <person name="Prosdocimi F."/>
            <person name="May G."/>
            <person name="Azevedo Junior G.M."/>
            <person name="Guimaraes G.M."/>
            <person name="Goldman G.H."/>
            <person name="Padilha I.Q."/>
            <person name="Batista Jda S."/>
            <person name="Ferro J.A."/>
            <person name="Ribeiro J.M."/>
            <person name="Fietto J.L."/>
            <person name="Dabbas K.M."/>
            <person name="Cerdeira L."/>
            <person name="Agnez-Lima L.F."/>
            <person name="Brocchi M."/>
            <person name="de Carvalho M.O."/>
            <person name="Teixeira Mde M."/>
            <person name="Diniz Maia Mde M."/>
            <person name="Goldman M.H."/>
            <person name="Cruz Schneider M.P."/>
            <person name="Felipe M.S."/>
            <person name="Hungria M."/>
            <person name="Nicolas M.F."/>
            <person name="Pereira M."/>
            <person name="Montes M.A."/>
            <person name="Cantao M.E."/>
            <person name="Vincentz M."/>
            <person name="Rafael M.S."/>
            <person name="Silverman N."/>
            <person name="Stoco P.H."/>
            <person name="Souza R.C."/>
            <person name="Vicentini R."/>
            <person name="Gazzinelli R.T."/>
            <person name="Neves Rde O."/>
            <person name="Silva R."/>
            <person name="Astolfi-Filho S."/>
            <person name="Maciel T.E."/>
            <person name="Urmenyi T.P."/>
            <person name="Tadei W.P."/>
            <person name="Camargo E.P."/>
            <person name="de Vasconcelos A.T."/>
        </authorList>
    </citation>
    <scope>NUCLEOTIDE SEQUENCE</scope>
</reference>
<keyword evidence="14" id="KW-0325">Glycoprotein</keyword>
<dbReference type="InterPro" id="IPR008266">
    <property type="entry name" value="Tyr_kinase_AS"/>
</dbReference>
<evidence type="ECO:0000313" key="24">
    <source>
        <dbReference type="EMBL" id="ETN64574.1"/>
    </source>
</evidence>
<dbReference type="FunFam" id="3.30.200.20:FF:000117">
    <property type="entry name" value="Tyrosine-protein kinase receptor"/>
    <property type="match status" value="1"/>
</dbReference>
<feature type="region of interest" description="Disordered" evidence="19">
    <location>
        <begin position="1011"/>
        <end position="1039"/>
    </location>
</feature>
<dbReference type="InterPro" id="IPR000719">
    <property type="entry name" value="Prot_kinase_dom"/>
</dbReference>
<evidence type="ECO:0000256" key="4">
    <source>
        <dbReference type="ARBA" id="ARBA00022692"/>
    </source>
</evidence>
<protein>
    <recommendedName>
        <fullName evidence="18">Tyrosine-protein kinase receptor</fullName>
        <ecNumber evidence="18">2.7.10.1</ecNumber>
    </recommendedName>
</protein>
<evidence type="ECO:0000256" key="17">
    <source>
        <dbReference type="PROSITE-ProRule" id="PRU10141"/>
    </source>
</evidence>
<evidence type="ECO:0000256" key="12">
    <source>
        <dbReference type="ARBA" id="ARBA00023157"/>
    </source>
</evidence>
<feature type="region of interest" description="Disordered" evidence="19">
    <location>
        <begin position="273"/>
        <end position="326"/>
    </location>
</feature>
<dbReference type="PRINTS" id="PR00109">
    <property type="entry name" value="TYRKINASE"/>
</dbReference>
<keyword evidence="7 24" id="KW-0418">Kinase</keyword>
<keyword evidence="3" id="KW-0808">Transferase</keyword>
<evidence type="ECO:0000256" key="1">
    <source>
        <dbReference type="ARBA" id="ARBA00004251"/>
    </source>
</evidence>
<keyword evidence="4 18" id="KW-0812">Transmembrane</keyword>
<dbReference type="FunFam" id="1.10.510.10:FF:000113">
    <property type="entry name" value="Tyrosine-protein kinase receptor"/>
    <property type="match status" value="1"/>
</dbReference>
<name>W5JP80_ANODA</name>
<dbReference type="InterPro" id="IPR002011">
    <property type="entry name" value="Tyr_kinase_rcpt_2_CS"/>
</dbReference>
<dbReference type="PROSITE" id="PS00107">
    <property type="entry name" value="PROTEIN_KINASE_ATP"/>
    <property type="match status" value="1"/>
</dbReference>
<comment type="similarity">
    <text evidence="18">Belongs to the protein kinase superfamily. Tyr protein kinase family. Insulin receptor subfamily.</text>
</comment>
<gene>
    <name evidence="24" type="ORF">AND_003676</name>
</gene>
<evidence type="ECO:0000256" key="8">
    <source>
        <dbReference type="ARBA" id="ARBA00022840"/>
    </source>
</evidence>
<dbReference type="STRING" id="43151.W5JP80"/>
<dbReference type="OMA" id="REVMEMV"/>
<feature type="signal peptide" evidence="21">
    <location>
        <begin position="1"/>
        <end position="22"/>
    </location>
</feature>
<keyword evidence="18" id="KW-0597">Phosphoprotein</keyword>
<dbReference type="InterPro" id="IPR000998">
    <property type="entry name" value="MAM_dom"/>
</dbReference>
<accession>W5JP80</accession>
<dbReference type="Pfam" id="PF00629">
    <property type="entry name" value="MAM"/>
    <property type="match status" value="2"/>
</dbReference>
<evidence type="ECO:0000256" key="21">
    <source>
        <dbReference type="SAM" id="SignalP"/>
    </source>
</evidence>
<proteinExistence type="inferred from homology"/>
<keyword evidence="11" id="KW-0829">Tyrosine-protein kinase</keyword>
<dbReference type="SMART" id="SM00192">
    <property type="entry name" value="LDLa"/>
    <property type="match status" value="1"/>
</dbReference>
<dbReference type="GO" id="GO:0007169">
    <property type="term" value="P:cell surface receptor protein tyrosine kinase signaling pathway"/>
    <property type="evidence" value="ECO:0007669"/>
    <property type="project" value="InterPro"/>
</dbReference>
<dbReference type="GO" id="GO:0005886">
    <property type="term" value="C:plasma membrane"/>
    <property type="evidence" value="ECO:0007669"/>
    <property type="project" value="UniProtKB-SubCell"/>
</dbReference>
<evidence type="ECO:0000259" key="23">
    <source>
        <dbReference type="PROSITE" id="PS50060"/>
    </source>
</evidence>
<dbReference type="CDD" id="cd05036">
    <property type="entry name" value="PTKc_ALK_LTK"/>
    <property type="match status" value="1"/>
</dbReference>
<keyword evidence="5 21" id="KW-0732">Signal</keyword>
<feature type="chain" id="PRO_5010155745" description="Tyrosine-protein kinase receptor" evidence="21">
    <location>
        <begin position="23"/>
        <end position="1966"/>
    </location>
</feature>
<dbReference type="PROSITE" id="PS00109">
    <property type="entry name" value="PROTEIN_KINASE_TYR"/>
    <property type="match status" value="1"/>
</dbReference>
<dbReference type="InterPro" id="IPR002172">
    <property type="entry name" value="LDrepeatLR_classA_rpt"/>
</dbReference>
<dbReference type="PANTHER" id="PTHR24416">
    <property type="entry name" value="TYROSINE-PROTEIN KINASE RECEPTOR"/>
    <property type="match status" value="1"/>
</dbReference>
<dbReference type="VEuPathDB" id="VectorBase:ADAR2_010273"/>
<dbReference type="InterPro" id="IPR011009">
    <property type="entry name" value="Kinase-like_dom_sf"/>
</dbReference>
<dbReference type="FunCoup" id="W5JP80">
    <property type="interactions" value="13"/>
</dbReference>
<evidence type="ECO:0000256" key="6">
    <source>
        <dbReference type="ARBA" id="ARBA00022741"/>
    </source>
</evidence>
<feature type="compositionally biased region" description="Gly residues" evidence="19">
    <location>
        <begin position="300"/>
        <end position="311"/>
    </location>
</feature>
<organism evidence="24">
    <name type="scientific">Anopheles darlingi</name>
    <name type="common">Mosquito</name>
    <dbReference type="NCBI Taxonomy" id="43151"/>
    <lineage>
        <taxon>Eukaryota</taxon>
        <taxon>Metazoa</taxon>
        <taxon>Ecdysozoa</taxon>
        <taxon>Arthropoda</taxon>
        <taxon>Hexapoda</taxon>
        <taxon>Insecta</taxon>
        <taxon>Pterygota</taxon>
        <taxon>Neoptera</taxon>
        <taxon>Endopterygota</taxon>
        <taxon>Diptera</taxon>
        <taxon>Nematocera</taxon>
        <taxon>Culicoidea</taxon>
        <taxon>Culicidae</taxon>
        <taxon>Anophelinae</taxon>
        <taxon>Anopheles</taxon>
    </lineage>
</organism>
<feature type="compositionally biased region" description="Low complexity" evidence="19">
    <location>
        <begin position="1843"/>
        <end position="1870"/>
    </location>
</feature>